<sequence length="148" mass="16983">MVHRILASCKVRCATQNLVDLEGYRPEEQSWVPTRDIVDPLLICNFHQWCLWVMSEGCPVTALVPDCQSLPASQSKFSPAFCAFPVFRVHTYLLIFSNCLHVFHYEFKFLVFFSLVFMFYCMVALATSTPFLILLASHVLCLVCLVFC</sequence>
<proteinExistence type="predicted"/>
<feature type="transmembrane region" description="Helical" evidence="1">
    <location>
        <begin position="107"/>
        <end position="125"/>
    </location>
</feature>
<accession>A0A9D3MLZ0</accession>
<dbReference type="EMBL" id="JAFIRN010000005">
    <property type="protein sequence ID" value="KAG5848693.1"/>
    <property type="molecule type" value="Genomic_DNA"/>
</dbReference>
<dbReference type="SUPFAM" id="SSF54160">
    <property type="entry name" value="Chromo domain-like"/>
    <property type="match status" value="1"/>
</dbReference>
<protein>
    <submittedName>
        <fullName evidence="2">Uncharacterized protein</fullName>
    </submittedName>
</protein>
<keyword evidence="3" id="KW-1185">Reference proteome</keyword>
<reference evidence="2" key="1">
    <citation type="submission" date="2021-01" db="EMBL/GenBank/DDBJ databases">
        <title>A chromosome-scale assembly of European eel, Anguilla anguilla.</title>
        <authorList>
            <person name="Henkel C."/>
            <person name="Jong-Raadsen S.A."/>
            <person name="Dufour S."/>
            <person name="Weltzien F.-A."/>
            <person name="Palstra A.P."/>
            <person name="Pelster B."/>
            <person name="Spaink H.P."/>
            <person name="Van Den Thillart G.E."/>
            <person name="Jansen H."/>
            <person name="Zahm M."/>
            <person name="Klopp C."/>
            <person name="Cedric C."/>
            <person name="Louis A."/>
            <person name="Berthelot C."/>
            <person name="Parey E."/>
            <person name="Roest Crollius H."/>
            <person name="Montfort J."/>
            <person name="Robinson-Rechavi M."/>
            <person name="Bucao C."/>
            <person name="Bouchez O."/>
            <person name="Gislard M."/>
            <person name="Lluch J."/>
            <person name="Milhes M."/>
            <person name="Lampietro C."/>
            <person name="Lopez Roques C."/>
            <person name="Donnadieu C."/>
            <person name="Braasch I."/>
            <person name="Desvignes T."/>
            <person name="Postlethwait J."/>
            <person name="Bobe J."/>
            <person name="Guiguen Y."/>
            <person name="Dirks R."/>
        </authorList>
    </citation>
    <scope>NUCLEOTIDE SEQUENCE</scope>
    <source>
        <strain evidence="2">Tag_6206</strain>
        <tissue evidence="2">Liver</tissue>
    </source>
</reference>
<comment type="caution">
    <text evidence="2">The sequence shown here is derived from an EMBL/GenBank/DDBJ whole genome shotgun (WGS) entry which is preliminary data.</text>
</comment>
<organism evidence="2 3">
    <name type="scientific">Anguilla anguilla</name>
    <name type="common">European freshwater eel</name>
    <name type="synonym">Muraena anguilla</name>
    <dbReference type="NCBI Taxonomy" id="7936"/>
    <lineage>
        <taxon>Eukaryota</taxon>
        <taxon>Metazoa</taxon>
        <taxon>Chordata</taxon>
        <taxon>Craniata</taxon>
        <taxon>Vertebrata</taxon>
        <taxon>Euteleostomi</taxon>
        <taxon>Actinopterygii</taxon>
        <taxon>Neopterygii</taxon>
        <taxon>Teleostei</taxon>
        <taxon>Anguilliformes</taxon>
        <taxon>Anguillidae</taxon>
        <taxon>Anguilla</taxon>
    </lineage>
</organism>
<keyword evidence="1" id="KW-0472">Membrane</keyword>
<evidence type="ECO:0000313" key="2">
    <source>
        <dbReference type="EMBL" id="KAG5848693.1"/>
    </source>
</evidence>
<evidence type="ECO:0000313" key="3">
    <source>
        <dbReference type="Proteomes" id="UP001044222"/>
    </source>
</evidence>
<gene>
    <name evidence="2" type="ORF">ANANG_G00101760</name>
</gene>
<dbReference type="InterPro" id="IPR016197">
    <property type="entry name" value="Chromo-like_dom_sf"/>
</dbReference>
<feature type="transmembrane region" description="Helical" evidence="1">
    <location>
        <begin position="131"/>
        <end position="147"/>
    </location>
</feature>
<evidence type="ECO:0000256" key="1">
    <source>
        <dbReference type="SAM" id="Phobius"/>
    </source>
</evidence>
<dbReference type="Proteomes" id="UP001044222">
    <property type="component" value="Unassembled WGS sequence"/>
</dbReference>
<keyword evidence="1" id="KW-1133">Transmembrane helix</keyword>
<keyword evidence="1" id="KW-0812">Transmembrane</keyword>
<name>A0A9D3MLZ0_ANGAN</name>
<dbReference type="AlphaFoldDB" id="A0A9D3MLZ0"/>